<dbReference type="EMBL" id="AP019863">
    <property type="protein sequence ID" value="BBM92166.1"/>
    <property type="molecule type" value="Genomic_DNA"/>
</dbReference>
<gene>
    <name evidence="1" type="ORF">RHHCN13_07205</name>
</gene>
<reference evidence="1" key="1">
    <citation type="journal article" date="2019" name="Front. Microbiol.">
        <title>Genomic features of Rickettsia heilongjiangensis revealed by intraspecies comparison and detailed comparison with Rickettsia japonica.</title>
        <authorList>
            <person name="Kasama K."/>
            <person name="Fujita H."/>
            <person name="Yamamoto S."/>
            <person name="Ooka T."/>
            <person name="Gotoh Y."/>
            <person name="Ogura Y."/>
            <person name="Ando S."/>
            <person name="Hayashi T."/>
        </authorList>
    </citation>
    <scope>NUCLEOTIDE SEQUENCE</scope>
    <source>
        <strain evidence="1">HCN-13</strain>
    </source>
</reference>
<dbReference type="AlphaFoldDB" id="A0AAD1GI19"/>
<proteinExistence type="predicted"/>
<name>A0AAD1GI19_RICCR</name>
<evidence type="ECO:0000313" key="1">
    <source>
        <dbReference type="EMBL" id="BBM92166.1"/>
    </source>
</evidence>
<evidence type="ECO:0000313" key="2">
    <source>
        <dbReference type="Proteomes" id="UP000422519"/>
    </source>
</evidence>
<protein>
    <submittedName>
        <fullName evidence="1">Uncharacterized protein</fullName>
    </submittedName>
</protein>
<dbReference type="Proteomes" id="UP000422519">
    <property type="component" value="Chromosome"/>
</dbReference>
<accession>A0AAD1GI19</accession>
<organism evidence="1 2">
    <name type="scientific">Rickettsia conorii subsp. heilongjiangensis</name>
    <dbReference type="NCBI Taxonomy" id="226665"/>
    <lineage>
        <taxon>Bacteria</taxon>
        <taxon>Pseudomonadati</taxon>
        <taxon>Pseudomonadota</taxon>
        <taxon>Alphaproteobacteria</taxon>
        <taxon>Rickettsiales</taxon>
        <taxon>Rickettsiaceae</taxon>
        <taxon>Rickettsieae</taxon>
        <taxon>Rickettsia</taxon>
        <taxon>spotted fever group</taxon>
    </lineage>
</organism>
<sequence length="59" mass="6883">MRGNYEVSDEAVSGVCYYCMRLPRSLRLLAMTIRYPRNKARSLIALNNINHSHENLSRQ</sequence>